<gene>
    <name evidence="1" type="ORF">M5I08_02645</name>
</gene>
<dbReference type="RefSeq" id="WP_249763075.1">
    <property type="nucleotide sequence ID" value="NZ_CAJUXY010000068.1"/>
</dbReference>
<evidence type="ECO:0000313" key="1">
    <source>
        <dbReference type="EMBL" id="UQX11438.1"/>
    </source>
</evidence>
<dbReference type="Proteomes" id="UP001056610">
    <property type="component" value="Chromosome"/>
</dbReference>
<name>A0ABY4QM99_9MYCO</name>
<evidence type="ECO:0008006" key="3">
    <source>
        <dbReference type="Google" id="ProtNLM"/>
    </source>
</evidence>
<evidence type="ECO:0000313" key="2">
    <source>
        <dbReference type="Proteomes" id="UP001056610"/>
    </source>
</evidence>
<keyword evidence="2" id="KW-1185">Reference proteome</keyword>
<proteinExistence type="predicted"/>
<protein>
    <recommendedName>
        <fullName evidence="3">Transposase</fullName>
    </recommendedName>
</protein>
<accession>A0ABY4QM99</accession>
<organism evidence="1 2">
    <name type="scientific">Candidatus Mycobacterium methanotrophicum</name>
    <dbReference type="NCBI Taxonomy" id="2943498"/>
    <lineage>
        <taxon>Bacteria</taxon>
        <taxon>Bacillati</taxon>
        <taxon>Actinomycetota</taxon>
        <taxon>Actinomycetes</taxon>
        <taxon>Mycobacteriales</taxon>
        <taxon>Mycobacteriaceae</taxon>
        <taxon>Mycobacterium</taxon>
    </lineage>
</organism>
<dbReference type="EMBL" id="CP097320">
    <property type="protein sequence ID" value="UQX11438.1"/>
    <property type="molecule type" value="Genomic_DNA"/>
</dbReference>
<reference evidence="1" key="1">
    <citation type="submission" date="2022-05" db="EMBL/GenBank/DDBJ databases">
        <title>A methanotrophic Mycobacterium dominates a cave microbial ecosystem.</title>
        <authorList>
            <person name="Van Spanning R.J.M."/>
            <person name="Guan Q."/>
            <person name="Melkonian C."/>
            <person name="Gallant J."/>
            <person name="Polerecky L."/>
            <person name="Flot J.-F."/>
            <person name="Brandt B.W."/>
            <person name="Braster M."/>
            <person name="Iturbe Espinoza P."/>
            <person name="Aerts J."/>
            <person name="Meima-Franke M."/>
            <person name="Piersma S.R."/>
            <person name="Bunduc C."/>
            <person name="Ummels R."/>
            <person name="Pain A."/>
            <person name="Fleming E.J."/>
            <person name="van der Wel N."/>
            <person name="Gherman V.D."/>
            <person name="Sarbu S.M."/>
            <person name="Bodelier P.L.E."/>
            <person name="Bitter W."/>
        </authorList>
    </citation>
    <scope>NUCLEOTIDE SEQUENCE</scope>
    <source>
        <strain evidence="1">Sulfur Cave</strain>
    </source>
</reference>
<sequence>MLDRAIARPELRVDVICYDGAFRGKHIDHAMKRGMIALVPTHSGTAVPTAFDVINCGCGDRHEIWTDKGRLHERTVLDTGETHLHPLPVHKVYDRRTAKGTYRWYIKFATTCGALQTTRIDITPEDRKKGYNRAEHLRQHTKTDQGNSLFDRCYGWREDSESLNNTLDGDRMTAHTATRQHSVMIGFALGRNAIAAFIHQRNQQPAAA</sequence>